<dbReference type="PANTHER" id="PTHR33910:SF1">
    <property type="entry name" value="PROTEIN TRANSLOCASE SUBUNIT SECE"/>
    <property type="match status" value="1"/>
</dbReference>
<dbReference type="PANTHER" id="PTHR33910">
    <property type="entry name" value="PROTEIN TRANSLOCASE SUBUNIT SECE"/>
    <property type="match status" value="1"/>
</dbReference>
<evidence type="ECO:0000256" key="1">
    <source>
        <dbReference type="ARBA" id="ARBA00004370"/>
    </source>
</evidence>
<evidence type="ECO:0000256" key="2">
    <source>
        <dbReference type="ARBA" id="ARBA00022448"/>
    </source>
</evidence>
<sequence length="209" mass="22664">MAKGKKSENAPEGDEPVDREEDLSDAEQETALAVHENDAKRSAIAQGGTEEVVAPGEEDDEDDESDGAAAQLGIDKYVFAAFFVAGMLFAYLIGRLVHGVWATAASTAWFSRAVPVLANVADEQKTTYGVVIGGIIALILVLRMYRNPEIRTWADEVATELTKVKWPTKKDVTNATFIVITATTVATIYLTLLDRFWAFVTSIVYGDGS</sequence>
<feature type="region of interest" description="Disordered" evidence="10">
    <location>
        <begin position="1"/>
        <end position="67"/>
    </location>
</feature>
<evidence type="ECO:0000256" key="6">
    <source>
        <dbReference type="ARBA" id="ARBA00022989"/>
    </source>
</evidence>
<comment type="similarity">
    <text evidence="9">Belongs to the SecE/SEC61-gamma family.</text>
</comment>
<accession>A0A0K1E938</accession>
<comment type="subcellular location">
    <subcellularLocation>
        <location evidence="1">Membrane</location>
    </subcellularLocation>
</comment>
<evidence type="ECO:0000256" key="9">
    <source>
        <dbReference type="HAMAP-Rule" id="MF_00422"/>
    </source>
</evidence>
<dbReference type="InterPro" id="IPR038379">
    <property type="entry name" value="SecE_sf"/>
</dbReference>
<organism evidence="11 12">
    <name type="scientific">Chondromyces crocatus</name>
    <dbReference type="NCBI Taxonomy" id="52"/>
    <lineage>
        <taxon>Bacteria</taxon>
        <taxon>Pseudomonadati</taxon>
        <taxon>Myxococcota</taxon>
        <taxon>Polyangia</taxon>
        <taxon>Polyangiales</taxon>
        <taxon>Polyangiaceae</taxon>
        <taxon>Chondromyces</taxon>
    </lineage>
</organism>
<comment type="caution">
    <text evidence="9">Lacks conserved residue(s) required for the propagation of feature annotation.</text>
</comment>
<comment type="function">
    <text evidence="9">Essential subunit of the Sec protein translocation channel SecYEG. Clamps together the 2 halves of SecY. May contact the channel plug during translocation.</text>
</comment>
<dbReference type="GO" id="GO:0043952">
    <property type="term" value="P:protein transport by the Sec complex"/>
    <property type="evidence" value="ECO:0007669"/>
    <property type="project" value="UniProtKB-UniRule"/>
</dbReference>
<evidence type="ECO:0000256" key="10">
    <source>
        <dbReference type="SAM" id="MobiDB-lite"/>
    </source>
</evidence>
<dbReference type="InterPro" id="IPR005807">
    <property type="entry name" value="SecE_bac"/>
</dbReference>
<dbReference type="GO" id="GO:0008320">
    <property type="term" value="F:protein transmembrane transporter activity"/>
    <property type="evidence" value="ECO:0007669"/>
    <property type="project" value="UniProtKB-UniRule"/>
</dbReference>
<feature type="transmembrane region" description="Helical" evidence="9">
    <location>
        <begin position="172"/>
        <end position="192"/>
    </location>
</feature>
<name>A0A0K1E938_CHOCO</name>
<gene>
    <name evidence="9" type="primary">secE</name>
    <name evidence="11" type="ORF">CMC5_015420</name>
</gene>
<dbReference type="GO" id="GO:0009306">
    <property type="term" value="P:protein secretion"/>
    <property type="evidence" value="ECO:0007669"/>
    <property type="project" value="UniProtKB-UniRule"/>
</dbReference>
<keyword evidence="8 9" id="KW-0472">Membrane</keyword>
<evidence type="ECO:0000256" key="3">
    <source>
        <dbReference type="ARBA" id="ARBA00022475"/>
    </source>
</evidence>
<keyword evidence="4 9" id="KW-0812">Transmembrane</keyword>
<dbReference type="InterPro" id="IPR001901">
    <property type="entry name" value="Translocase_SecE/Sec61-g"/>
</dbReference>
<reference evidence="11 12" key="1">
    <citation type="submission" date="2015-07" db="EMBL/GenBank/DDBJ databases">
        <title>Genome analysis of myxobacterium Chondromyces crocatus Cm c5 reveals a high potential for natural compound synthesis and the genetic basis for the loss of fruiting body formation.</title>
        <authorList>
            <person name="Zaburannyi N."/>
            <person name="Bunk B."/>
            <person name="Maier J."/>
            <person name="Overmann J."/>
            <person name="Mueller R."/>
        </authorList>
    </citation>
    <scope>NUCLEOTIDE SEQUENCE [LARGE SCALE GENOMIC DNA]</scope>
    <source>
        <strain evidence="11 12">Cm c5</strain>
    </source>
</reference>
<dbReference type="Proteomes" id="UP000067626">
    <property type="component" value="Chromosome"/>
</dbReference>
<dbReference type="GO" id="GO:0065002">
    <property type="term" value="P:intracellular protein transmembrane transport"/>
    <property type="evidence" value="ECO:0007669"/>
    <property type="project" value="UniProtKB-UniRule"/>
</dbReference>
<feature type="compositionally biased region" description="Acidic residues" evidence="10">
    <location>
        <begin position="11"/>
        <end position="28"/>
    </location>
</feature>
<dbReference type="GO" id="GO:0006605">
    <property type="term" value="P:protein targeting"/>
    <property type="evidence" value="ECO:0007669"/>
    <property type="project" value="UniProtKB-UniRule"/>
</dbReference>
<dbReference type="HAMAP" id="MF_00422">
    <property type="entry name" value="SecE"/>
    <property type="match status" value="1"/>
</dbReference>
<dbReference type="KEGG" id="ccro:CMC5_015420"/>
<evidence type="ECO:0000313" key="12">
    <source>
        <dbReference type="Proteomes" id="UP000067626"/>
    </source>
</evidence>
<protein>
    <recommendedName>
        <fullName evidence="9">Protein translocase subunit SecE</fullName>
    </recommendedName>
</protein>
<dbReference type="GO" id="GO:0005886">
    <property type="term" value="C:plasma membrane"/>
    <property type="evidence" value="ECO:0007669"/>
    <property type="project" value="UniProtKB-UniRule"/>
</dbReference>
<evidence type="ECO:0000256" key="5">
    <source>
        <dbReference type="ARBA" id="ARBA00022927"/>
    </source>
</evidence>
<dbReference type="RefSeq" id="WP_082363415.1">
    <property type="nucleotide sequence ID" value="NZ_CP012159.1"/>
</dbReference>
<keyword evidence="12" id="KW-1185">Reference proteome</keyword>
<keyword evidence="2 9" id="KW-0813">Transport</keyword>
<evidence type="ECO:0000256" key="8">
    <source>
        <dbReference type="ARBA" id="ARBA00023136"/>
    </source>
</evidence>
<dbReference type="AlphaFoldDB" id="A0A0K1E938"/>
<proteinExistence type="inferred from homology"/>
<feature type="transmembrane region" description="Helical" evidence="9">
    <location>
        <begin position="126"/>
        <end position="145"/>
    </location>
</feature>
<keyword evidence="7 9" id="KW-0811">Translocation</keyword>
<comment type="subunit">
    <text evidence="9">Component of the Sec protein translocase complex. Heterotrimer consisting of SecY, SecE and SecG subunits. The heterotrimers can form oligomers, although 1 heterotrimer is thought to be able to translocate proteins. Interacts with the ribosome. Interacts with SecDF, and other proteins may be involved. Interacts with SecA.</text>
</comment>
<keyword evidence="5 9" id="KW-0653">Protein transport</keyword>
<evidence type="ECO:0000313" key="11">
    <source>
        <dbReference type="EMBL" id="AKT37401.1"/>
    </source>
</evidence>
<feature type="transmembrane region" description="Helical" evidence="9">
    <location>
        <begin position="77"/>
        <end position="94"/>
    </location>
</feature>
<feature type="compositionally biased region" description="Acidic residues" evidence="10">
    <location>
        <begin position="56"/>
        <end position="66"/>
    </location>
</feature>
<dbReference type="STRING" id="52.CMC5_015420"/>
<dbReference type="Pfam" id="PF00584">
    <property type="entry name" value="SecE"/>
    <property type="match status" value="1"/>
</dbReference>
<evidence type="ECO:0000256" key="4">
    <source>
        <dbReference type="ARBA" id="ARBA00022692"/>
    </source>
</evidence>
<keyword evidence="3 9" id="KW-1003">Cell membrane</keyword>
<keyword evidence="6 9" id="KW-1133">Transmembrane helix</keyword>
<evidence type="ECO:0000256" key="7">
    <source>
        <dbReference type="ARBA" id="ARBA00023010"/>
    </source>
</evidence>
<dbReference type="OrthoDB" id="5515429at2"/>
<dbReference type="NCBIfam" id="TIGR00964">
    <property type="entry name" value="secE_bact"/>
    <property type="match status" value="1"/>
</dbReference>
<dbReference type="EMBL" id="CP012159">
    <property type="protein sequence ID" value="AKT37401.1"/>
    <property type="molecule type" value="Genomic_DNA"/>
</dbReference>
<dbReference type="Gene3D" id="1.20.5.1030">
    <property type="entry name" value="Preprotein translocase secy subunit"/>
    <property type="match status" value="1"/>
</dbReference>